<organism evidence="6 7">
    <name type="scientific">Erwinia aeris</name>
    <dbReference type="NCBI Taxonomy" id="3239803"/>
    <lineage>
        <taxon>Bacteria</taxon>
        <taxon>Pseudomonadati</taxon>
        <taxon>Pseudomonadota</taxon>
        <taxon>Gammaproteobacteria</taxon>
        <taxon>Enterobacterales</taxon>
        <taxon>Erwiniaceae</taxon>
        <taxon>Erwinia</taxon>
    </lineage>
</organism>
<dbReference type="PANTHER" id="PTHR38764:SF1">
    <property type="entry name" value="ACYL CARRIER PROTEIN PHOSPHODIESTERASE"/>
    <property type="match status" value="1"/>
</dbReference>
<keyword evidence="7" id="KW-1185">Reference proteome</keyword>
<dbReference type="EMBL" id="JBGFFX010000012">
    <property type="protein sequence ID" value="MEY8772358.1"/>
    <property type="molecule type" value="Genomic_DNA"/>
</dbReference>
<evidence type="ECO:0000313" key="7">
    <source>
        <dbReference type="Proteomes" id="UP001565243"/>
    </source>
</evidence>
<dbReference type="Proteomes" id="UP001565243">
    <property type="component" value="Unassembled WGS sequence"/>
</dbReference>
<keyword evidence="4" id="KW-0443">Lipid metabolism</keyword>
<evidence type="ECO:0000256" key="3">
    <source>
        <dbReference type="ARBA" id="ARBA00022832"/>
    </source>
</evidence>
<keyword evidence="5" id="KW-0275">Fatty acid biosynthesis</keyword>
<reference evidence="6 7" key="1">
    <citation type="submission" date="2024-07" db="EMBL/GenBank/DDBJ databases">
        <authorList>
            <person name="Hebao G."/>
        </authorList>
    </citation>
    <scope>NUCLEOTIDE SEQUENCE [LARGE SCALE GENOMIC DNA]</scope>
    <source>
        <strain evidence="6 7">ACCC 02193</strain>
    </source>
</reference>
<evidence type="ECO:0000313" key="6">
    <source>
        <dbReference type="EMBL" id="MEY8772358.1"/>
    </source>
</evidence>
<accession>A0ABV4EBQ2</accession>
<dbReference type="RefSeq" id="WP_369896329.1">
    <property type="nucleotide sequence ID" value="NZ_JBGFFX010000012.1"/>
</dbReference>
<keyword evidence="3" id="KW-0276">Fatty acid metabolism</keyword>
<dbReference type="PANTHER" id="PTHR38764">
    <property type="entry name" value="ACYL CARRIER PROTEIN PHOSPHODIESTERASE"/>
    <property type="match status" value="1"/>
</dbReference>
<evidence type="ECO:0000256" key="2">
    <source>
        <dbReference type="ARBA" id="ARBA00022801"/>
    </source>
</evidence>
<evidence type="ECO:0000256" key="5">
    <source>
        <dbReference type="ARBA" id="ARBA00023160"/>
    </source>
</evidence>
<name>A0ABV4EBQ2_9GAMM</name>
<evidence type="ECO:0000256" key="4">
    <source>
        <dbReference type="ARBA" id="ARBA00023098"/>
    </source>
</evidence>
<proteinExistence type="predicted"/>
<sequence length="193" mass="22548">MNFLAHLHLARLANSSLLGNLMADFVRGNPRDVWPDNVAAGILLHRRVDVMTDALPEVRVARGFFRPETYRVSPIALDVIWDHFLSRHWDEIVPETALPDFLRQARAEIGPHLATTPERFQHLNRYLWTDRWMEKYAEAPYLQNVLTGMASRRPRLAALADCYQDFVDNYQQLDAVFRQFYPQMMAKARQQLL</sequence>
<evidence type="ECO:0000256" key="1">
    <source>
        <dbReference type="ARBA" id="ARBA00022516"/>
    </source>
</evidence>
<dbReference type="Pfam" id="PF04336">
    <property type="entry name" value="ACP_PD"/>
    <property type="match status" value="1"/>
</dbReference>
<keyword evidence="2" id="KW-0378">Hydrolase</keyword>
<dbReference type="InterPro" id="IPR007431">
    <property type="entry name" value="ACP_PD"/>
</dbReference>
<keyword evidence="1" id="KW-0444">Lipid biosynthesis</keyword>
<comment type="caution">
    <text evidence="6">The sequence shown here is derived from an EMBL/GenBank/DDBJ whole genome shotgun (WGS) entry which is preliminary data.</text>
</comment>
<gene>
    <name evidence="6" type="ORF">AB6T85_18290</name>
</gene>
<dbReference type="PIRSF" id="PIRSF011489">
    <property type="entry name" value="DUF479"/>
    <property type="match status" value="1"/>
</dbReference>
<protein>
    <submittedName>
        <fullName evidence="6">ACP phosphodiesterase</fullName>
    </submittedName>
</protein>